<evidence type="ECO:0000313" key="3">
    <source>
        <dbReference type="Proteomes" id="UP001153328"/>
    </source>
</evidence>
<keyword evidence="3" id="KW-1185">Reference proteome</keyword>
<evidence type="ECO:0000313" key="2">
    <source>
        <dbReference type="EMBL" id="CAG7631963.1"/>
    </source>
</evidence>
<accession>A0A9W4EDW5</accession>
<name>A0A9W4EDW5_9ACTN</name>
<feature type="compositionally biased region" description="Gly residues" evidence="1">
    <location>
        <begin position="103"/>
        <end position="112"/>
    </location>
</feature>
<reference evidence="2" key="1">
    <citation type="submission" date="2021-06" db="EMBL/GenBank/DDBJ databases">
        <authorList>
            <person name="Arsene-Ploetze F."/>
        </authorList>
    </citation>
    <scope>NUCLEOTIDE SEQUENCE</scope>
    <source>
        <strain evidence="2">SBRY1</strain>
    </source>
</reference>
<sequence length="112" mass="11639">MAGRAVPRAPEKNAHPRRQTAPPESADSARRGQPPGARGTARPATHPPKGASPPQVAITQGRGELRGQSQRTGRCEPTARGNHLAHPPPAGGKATAHRKGRVKGGGWPPGPW</sequence>
<dbReference type="Proteomes" id="UP001153328">
    <property type="component" value="Unassembled WGS sequence"/>
</dbReference>
<proteinExistence type="predicted"/>
<protein>
    <submittedName>
        <fullName evidence="2">Uncharacterized protein</fullName>
    </submittedName>
</protein>
<comment type="caution">
    <text evidence="2">The sequence shown here is derived from an EMBL/GenBank/DDBJ whole genome shotgun (WGS) entry which is preliminary data.</text>
</comment>
<dbReference type="EMBL" id="CAJVAX010000012">
    <property type="protein sequence ID" value="CAG7631963.1"/>
    <property type="molecule type" value="Genomic_DNA"/>
</dbReference>
<evidence type="ECO:0000256" key="1">
    <source>
        <dbReference type="SAM" id="MobiDB-lite"/>
    </source>
</evidence>
<feature type="region of interest" description="Disordered" evidence="1">
    <location>
        <begin position="1"/>
        <end position="112"/>
    </location>
</feature>
<organism evidence="2 3">
    <name type="scientific">Actinacidiphila bryophytorum</name>
    <dbReference type="NCBI Taxonomy" id="1436133"/>
    <lineage>
        <taxon>Bacteria</taxon>
        <taxon>Bacillati</taxon>
        <taxon>Actinomycetota</taxon>
        <taxon>Actinomycetes</taxon>
        <taxon>Kitasatosporales</taxon>
        <taxon>Streptomycetaceae</taxon>
        <taxon>Actinacidiphila</taxon>
    </lineage>
</organism>
<gene>
    <name evidence="2" type="ORF">SBRY_20828</name>
</gene>
<dbReference type="AlphaFoldDB" id="A0A9W4EDW5"/>